<gene>
    <name evidence="8" type="ORF">EV691_1173</name>
</gene>
<dbReference type="InterPro" id="IPR007055">
    <property type="entry name" value="BON_dom"/>
</dbReference>
<evidence type="ECO:0000313" key="8">
    <source>
        <dbReference type="EMBL" id="TCL29479.1"/>
    </source>
</evidence>
<evidence type="ECO:0000256" key="3">
    <source>
        <dbReference type="ARBA" id="ARBA00022737"/>
    </source>
</evidence>
<evidence type="ECO:0000256" key="6">
    <source>
        <dbReference type="SAM" id="SignalP"/>
    </source>
</evidence>
<dbReference type="FunFam" id="3.30.1340.30:FF:000001">
    <property type="entry name" value="Molecular chaperone OsmY"/>
    <property type="match status" value="1"/>
</dbReference>
<evidence type="ECO:0000256" key="5">
    <source>
        <dbReference type="ARBA" id="ARBA00070588"/>
    </source>
</evidence>
<accession>A0A4R1PIT8</accession>
<evidence type="ECO:0000256" key="2">
    <source>
        <dbReference type="ARBA" id="ARBA00022729"/>
    </source>
</evidence>
<dbReference type="Proteomes" id="UP000295169">
    <property type="component" value="Unassembled WGS sequence"/>
</dbReference>
<dbReference type="PANTHER" id="PTHR34606:SF15">
    <property type="entry name" value="BON DOMAIN-CONTAINING PROTEIN"/>
    <property type="match status" value="1"/>
</dbReference>
<dbReference type="Gene3D" id="3.30.1340.30">
    <property type="match status" value="1"/>
</dbReference>
<organism evidence="8 9">
    <name type="scientific">Azotobacter chroococcum</name>
    <dbReference type="NCBI Taxonomy" id="353"/>
    <lineage>
        <taxon>Bacteria</taxon>
        <taxon>Pseudomonadati</taxon>
        <taxon>Pseudomonadota</taxon>
        <taxon>Gammaproteobacteria</taxon>
        <taxon>Pseudomonadales</taxon>
        <taxon>Pseudomonadaceae</taxon>
        <taxon>Azotobacter</taxon>
    </lineage>
</organism>
<dbReference type="SMART" id="SM00749">
    <property type="entry name" value="BON"/>
    <property type="match status" value="1"/>
</dbReference>
<comment type="caution">
    <text evidence="8">The sequence shown here is derived from an EMBL/GenBank/DDBJ whole genome shotgun (WGS) entry which is preliminary data.</text>
</comment>
<name>A0A4R1PIT8_9GAMM</name>
<feature type="chain" id="PRO_5020238141" description="Osmotically-inducible protein Y" evidence="6">
    <location>
        <begin position="28"/>
        <end position="123"/>
    </location>
</feature>
<dbReference type="PANTHER" id="PTHR34606">
    <property type="entry name" value="BON DOMAIN-CONTAINING PROTEIN"/>
    <property type="match status" value="1"/>
</dbReference>
<dbReference type="PROSITE" id="PS50914">
    <property type="entry name" value="BON"/>
    <property type="match status" value="1"/>
</dbReference>
<comment type="subcellular location">
    <subcellularLocation>
        <location evidence="1">Periplasm</location>
    </subcellularLocation>
</comment>
<dbReference type="EMBL" id="SMMU01000017">
    <property type="protein sequence ID" value="TCL29479.1"/>
    <property type="molecule type" value="Genomic_DNA"/>
</dbReference>
<feature type="signal peptide" evidence="6">
    <location>
        <begin position="1"/>
        <end position="27"/>
    </location>
</feature>
<protein>
    <recommendedName>
        <fullName evidence="5">Osmotically-inducible protein Y</fullName>
    </recommendedName>
</protein>
<dbReference type="InterPro" id="IPR051686">
    <property type="entry name" value="Lipoprotein_DolP"/>
</dbReference>
<dbReference type="RefSeq" id="WP_131297631.1">
    <property type="nucleotide sequence ID" value="NZ_JBHLST010000113.1"/>
</dbReference>
<dbReference type="InterPro" id="IPR014004">
    <property type="entry name" value="Transpt-assoc_nodulatn_dom_bac"/>
</dbReference>
<evidence type="ECO:0000259" key="7">
    <source>
        <dbReference type="PROSITE" id="PS50914"/>
    </source>
</evidence>
<feature type="domain" description="BON" evidence="7">
    <location>
        <begin position="54"/>
        <end position="123"/>
    </location>
</feature>
<reference evidence="8 9" key="1">
    <citation type="submission" date="2019-03" db="EMBL/GenBank/DDBJ databases">
        <title>Genomic Encyclopedia of Type Strains, Phase IV (KMG-IV): sequencing the most valuable type-strain genomes for metagenomic binning, comparative biology and taxonomic classification.</title>
        <authorList>
            <person name="Goeker M."/>
        </authorList>
    </citation>
    <scope>NUCLEOTIDE SEQUENCE [LARGE SCALE GENOMIC DNA]</scope>
    <source>
        <strain evidence="8 9">DSM 2286</strain>
    </source>
</reference>
<keyword evidence="4" id="KW-0574">Periplasm</keyword>
<keyword evidence="2 6" id="KW-0732">Signal</keyword>
<dbReference type="GO" id="GO:0042597">
    <property type="term" value="C:periplasmic space"/>
    <property type="evidence" value="ECO:0007669"/>
    <property type="project" value="UniProtKB-SubCell"/>
</dbReference>
<evidence type="ECO:0000313" key="9">
    <source>
        <dbReference type="Proteomes" id="UP000295169"/>
    </source>
</evidence>
<evidence type="ECO:0000256" key="4">
    <source>
        <dbReference type="ARBA" id="ARBA00022764"/>
    </source>
</evidence>
<proteinExistence type="predicted"/>
<keyword evidence="3" id="KW-0677">Repeat</keyword>
<dbReference type="Pfam" id="PF04972">
    <property type="entry name" value="BON"/>
    <property type="match status" value="1"/>
</dbReference>
<evidence type="ECO:0000256" key="1">
    <source>
        <dbReference type="ARBA" id="ARBA00004418"/>
    </source>
</evidence>
<dbReference type="AlphaFoldDB" id="A0A4R1PIT8"/>
<sequence>MKKHPWTYIAITATAALGLTMAGGVAADDGRQSQAQPMLLAGSETMEKAGDAVSDTWITSKVKSTFLADSDLDGMDIKVETTQGVVSLSGTVSSEAEKELAIQKTRSIKGVKDVSADALMVAD</sequence>